<dbReference type="InterPro" id="IPR020472">
    <property type="entry name" value="WD40_PAC1"/>
</dbReference>
<accession>A0A1C5KCY3</accession>
<dbReference type="PANTHER" id="PTHR22847">
    <property type="entry name" value="WD40 REPEAT PROTEIN"/>
    <property type="match status" value="1"/>
</dbReference>
<dbReference type="PRINTS" id="PR00320">
    <property type="entry name" value="GPROTEINBRPT"/>
</dbReference>
<dbReference type="SUPFAM" id="SSF50494">
    <property type="entry name" value="Trypsin-like serine proteases"/>
    <property type="match status" value="1"/>
</dbReference>
<sequence>MTAPVDPWAVALHIGGRSMQPPIGSGVVIDTNLVLACEHVVCRNGELRDDLWVSFPRAAGVGYWDRRQVGQCLHNGRVDKNVDLVLLELVEPVPASVIPARLRCLTSKELLEKPWWAYGFPAHTEGGRSAQGTIRSEGGWGRVHLVPDSGTEVVGGFSGAGLWSPDYHAVVGVIIEAAGQTGDGHALTLAHAEEQLPEFKLSAFAAWRVEDAGDSALAAWGWSLSSDEEAGRHWSPRARGVASNTEGGSRFRGRTVALRRLVDWLDQPLAAGRPLVVTGSPGVGKSAVLGRIVTTADSSFRAMSRADDTAERATIGSVSCAVHVKGKTALEVATEIARAAAVALPAAPVDLVPALRDRLALHQDRFTLVVDALDEAVAPQHARSLISDVLAPLARTGGVQVVVGMRRADSRGDLLTDFGSDVEIVDLDAPEFFAETDLADYAQATLQLLGAERPDNPYRDAKVAAPVARRIASLANGNFLIAGLIARARALRDTEAVAPHRVDFTATVADALDTYVAGLPPIGVLPARLALTVLAYAETPGLPIALWQAGTEALGGVVSGSQLTEFARTSAANFLVESGGAGSPTYRLFHQALNEALLANREEVGIRLSDEQRLVRTWMTLGRSGGWEAAPEYLLRSLPQHAAHIGLVDELLTDDGYLRHTHLDRLMPFAEAATGTSARARAQLLLRTPAALAARPTERAALWSVVDRLDQLGGEVPADDAPYFARWANTPARTERTVLEGHSQAVHDVCAVPVGGRHLLASVGEDGTVRLWDPLTNQSEYAFDCHDDCVRAVHAVHLGNEALVATGSHDGTVALWDPLTGLRSHELRGHQDWVRNLCTVQTVDGPLLASASDDRTVRLWDPVTGTLRHLLTGHRGWVTAVTEVPVATGSLLASTGFDGTIRLWNPVTGRQVRVLGGHGGWVTTLCAVRSSGRVLLASAGYDGVVRLWNPFDGELVDEFSVGGSPLTDLCTVDGDDRCLLVATGEDGVIRLWDAGTGRHENSLRGQSDWIRAVCEVPMADRKLIATAGDDGMVRLWDPRSLAAAPVVSGGWSGPVTAVCAVPTAGEALVASAGLDGSVRLWSPVDGSSRGEPLTTGGEGAIHDLCVIDDEPQQLAAAYENHFVQLWEVDSGQAGCRMAEHYGAVNAVRAIHTAAGMTMVSAGEDVTLRLWHPLRGLIRNRLTGHSDWVTALAVVESAGVQMLASGDKSGVVRLWSDDGSQRWQQLAHHDAVTALGAVPLDDRVYLASASADRTVGLWDCTDGRRLHALIGHTGQVTGVCTVPVGQRTLLASTSRDRTVRLWDPGTGRAVLTIPVHHPALTCCYVDDTLVVGLDRGLLALTIRP</sequence>
<feature type="repeat" description="WD" evidence="3">
    <location>
        <begin position="979"/>
        <end position="1002"/>
    </location>
</feature>
<keyword evidence="1 3" id="KW-0853">WD repeat</keyword>
<feature type="repeat" description="WD" evidence="3">
    <location>
        <begin position="1224"/>
        <end position="1267"/>
    </location>
</feature>
<feature type="repeat" description="WD" evidence="3">
    <location>
        <begin position="1181"/>
        <end position="1215"/>
    </location>
</feature>
<dbReference type="InterPro" id="IPR015943">
    <property type="entry name" value="WD40/YVTN_repeat-like_dom_sf"/>
</dbReference>
<feature type="repeat" description="WD" evidence="3">
    <location>
        <begin position="871"/>
        <end position="914"/>
    </location>
</feature>
<feature type="repeat" description="WD" evidence="3">
    <location>
        <begin position="827"/>
        <end position="861"/>
    </location>
</feature>
<dbReference type="SUPFAM" id="SSF52540">
    <property type="entry name" value="P-loop containing nucleoside triphosphate hydrolases"/>
    <property type="match status" value="1"/>
</dbReference>
<dbReference type="SUPFAM" id="SSF50978">
    <property type="entry name" value="WD40 repeat-like"/>
    <property type="match status" value="2"/>
</dbReference>
<feature type="repeat" description="WD" evidence="3">
    <location>
        <begin position="800"/>
        <end position="817"/>
    </location>
</feature>
<dbReference type="Proteomes" id="UP000198226">
    <property type="component" value="Chromosome I"/>
</dbReference>
<reference evidence="5" key="1">
    <citation type="submission" date="2016-06" db="EMBL/GenBank/DDBJ databases">
        <authorList>
            <person name="Varghese N."/>
            <person name="Submissions Spin"/>
        </authorList>
    </citation>
    <scope>NUCLEOTIDE SEQUENCE [LARGE SCALE GENOMIC DNA]</scope>
    <source>
        <strain evidence="5">DSM 44983</strain>
    </source>
</reference>
<dbReference type="OrthoDB" id="414967at2"/>
<dbReference type="InterPro" id="IPR027417">
    <property type="entry name" value="P-loop_NTPase"/>
</dbReference>
<protein>
    <submittedName>
        <fullName evidence="4">WD-40 repeat-containing protein</fullName>
    </submittedName>
</protein>
<dbReference type="PROSITE" id="PS50082">
    <property type="entry name" value="WD_REPEATS_2"/>
    <property type="match status" value="10"/>
</dbReference>
<gene>
    <name evidence="4" type="ORF">GA0070623_5154</name>
</gene>
<organism evidence="4 5">
    <name type="scientific">Micromonospora rifamycinica</name>
    <dbReference type="NCBI Taxonomy" id="291594"/>
    <lineage>
        <taxon>Bacteria</taxon>
        <taxon>Bacillati</taxon>
        <taxon>Actinomycetota</taxon>
        <taxon>Actinomycetes</taxon>
        <taxon>Micromonosporales</taxon>
        <taxon>Micromonosporaceae</taxon>
        <taxon>Micromonospora</taxon>
    </lineage>
</organism>
<name>A0A1C5KCY3_9ACTN</name>
<feature type="repeat" description="WD" evidence="3">
    <location>
        <begin position="915"/>
        <end position="958"/>
    </location>
</feature>
<dbReference type="GO" id="GO:0042393">
    <property type="term" value="F:histone binding"/>
    <property type="evidence" value="ECO:0007669"/>
    <property type="project" value="TreeGrafter"/>
</dbReference>
<evidence type="ECO:0000313" key="4">
    <source>
        <dbReference type="EMBL" id="SCG80652.1"/>
    </source>
</evidence>
<dbReference type="PROSITE" id="PS50294">
    <property type="entry name" value="WD_REPEATS_REGION"/>
    <property type="match status" value="4"/>
</dbReference>
<dbReference type="InterPro" id="IPR001680">
    <property type="entry name" value="WD40_rpt"/>
</dbReference>
<dbReference type="CDD" id="cd00200">
    <property type="entry name" value="WD40"/>
    <property type="match status" value="1"/>
</dbReference>
<dbReference type="Pfam" id="PF00400">
    <property type="entry name" value="WD40"/>
    <property type="match status" value="11"/>
</dbReference>
<evidence type="ECO:0000256" key="1">
    <source>
        <dbReference type="ARBA" id="ARBA00022574"/>
    </source>
</evidence>
<dbReference type="PANTHER" id="PTHR22847:SF637">
    <property type="entry name" value="WD REPEAT DOMAIN 5B"/>
    <property type="match status" value="1"/>
</dbReference>
<dbReference type="InterPro" id="IPR009003">
    <property type="entry name" value="Peptidase_S1_PA"/>
</dbReference>
<dbReference type="RefSeq" id="WP_089004181.1">
    <property type="nucleotide sequence ID" value="NZ_LT607752.1"/>
</dbReference>
<evidence type="ECO:0000313" key="5">
    <source>
        <dbReference type="Proteomes" id="UP000198226"/>
    </source>
</evidence>
<feature type="repeat" description="WD" evidence="3">
    <location>
        <begin position="739"/>
        <end position="782"/>
    </location>
</feature>
<dbReference type="SMART" id="SM00320">
    <property type="entry name" value="WD40"/>
    <property type="match status" value="13"/>
</dbReference>
<dbReference type="InterPro" id="IPR036322">
    <property type="entry name" value="WD40_repeat_dom_sf"/>
</dbReference>
<feature type="repeat" description="WD" evidence="3">
    <location>
        <begin position="1268"/>
        <end position="1311"/>
    </location>
</feature>
<proteinExistence type="predicted"/>
<dbReference type="EMBL" id="LT607752">
    <property type="protein sequence ID" value="SCG80652.1"/>
    <property type="molecule type" value="Genomic_DNA"/>
</dbReference>
<dbReference type="Gene3D" id="2.130.10.10">
    <property type="entry name" value="YVTN repeat-like/Quinoprotein amine dehydrogenase"/>
    <property type="match status" value="4"/>
</dbReference>
<evidence type="ECO:0000256" key="2">
    <source>
        <dbReference type="ARBA" id="ARBA00022737"/>
    </source>
</evidence>
<keyword evidence="2" id="KW-0677">Repeat</keyword>
<evidence type="ECO:0000256" key="3">
    <source>
        <dbReference type="PROSITE-ProRule" id="PRU00221"/>
    </source>
</evidence>
<keyword evidence="5" id="KW-1185">Reference proteome</keyword>
<feature type="repeat" description="WD" evidence="3">
    <location>
        <begin position="1003"/>
        <end position="1037"/>
    </location>
</feature>